<dbReference type="Proteomes" id="UP001281761">
    <property type="component" value="Unassembled WGS sequence"/>
</dbReference>
<organism evidence="1 2">
    <name type="scientific">Blattamonas nauphoetae</name>
    <dbReference type="NCBI Taxonomy" id="2049346"/>
    <lineage>
        <taxon>Eukaryota</taxon>
        <taxon>Metamonada</taxon>
        <taxon>Preaxostyla</taxon>
        <taxon>Oxymonadida</taxon>
        <taxon>Blattamonas</taxon>
    </lineage>
</organism>
<evidence type="ECO:0000313" key="2">
    <source>
        <dbReference type="Proteomes" id="UP001281761"/>
    </source>
</evidence>
<accession>A0ABQ9XUW4</accession>
<name>A0ABQ9XUW4_9EUKA</name>
<comment type="caution">
    <text evidence="1">The sequence shown here is derived from an EMBL/GenBank/DDBJ whole genome shotgun (WGS) entry which is preliminary data.</text>
</comment>
<reference evidence="1 2" key="1">
    <citation type="journal article" date="2022" name="bioRxiv">
        <title>Genomics of Preaxostyla Flagellates Illuminates Evolutionary Transitions and the Path Towards Mitochondrial Loss.</title>
        <authorList>
            <person name="Novak L.V.F."/>
            <person name="Treitli S.C."/>
            <person name="Pyrih J."/>
            <person name="Halakuc P."/>
            <person name="Pipaliya S.V."/>
            <person name="Vacek V."/>
            <person name="Brzon O."/>
            <person name="Soukal P."/>
            <person name="Eme L."/>
            <person name="Dacks J.B."/>
            <person name="Karnkowska A."/>
            <person name="Elias M."/>
            <person name="Hampl V."/>
        </authorList>
    </citation>
    <scope>NUCLEOTIDE SEQUENCE [LARGE SCALE GENOMIC DNA]</scope>
    <source>
        <strain evidence="1">NAU3</strain>
        <tissue evidence="1">Gut</tissue>
    </source>
</reference>
<keyword evidence="2" id="KW-1185">Reference proteome</keyword>
<proteinExistence type="predicted"/>
<gene>
    <name evidence="1" type="ORF">BLNAU_9821</name>
</gene>
<sequence>MPNTAFRRHQKVFSMIRDVGRSASITVRPSSSTSRNETLAALIKFEYTTENRVSAQSSKIAFLFHSPRKRSKGGG</sequence>
<dbReference type="EMBL" id="JARBJD010000069">
    <property type="protein sequence ID" value="KAK2955269.1"/>
    <property type="molecule type" value="Genomic_DNA"/>
</dbReference>
<protein>
    <submittedName>
        <fullName evidence="1">Uncharacterized protein</fullName>
    </submittedName>
</protein>
<evidence type="ECO:0000313" key="1">
    <source>
        <dbReference type="EMBL" id="KAK2955269.1"/>
    </source>
</evidence>